<feature type="compositionally biased region" description="Polar residues" evidence="1">
    <location>
        <begin position="372"/>
        <end position="387"/>
    </location>
</feature>
<feature type="region of interest" description="Disordered" evidence="1">
    <location>
        <begin position="529"/>
        <end position="563"/>
    </location>
</feature>
<sequence>MLDHHTNTTFTQPDETLIDLLRSVIHHNSGSAAKLSNLINLQKQATPRNLLKQYILPSVYGQSSQNIQRRSTLLPSLKFSTRKPTSDSFALYQVLFKETTNIEDRKYSFKLNHDGIVKLLDERLSHYLSEDAVDLKFWLKWQNAKETAKLDMDNLGGYDEFASTAISYVHLGSLINDFLHHESNFQNIAFDSPRSPRDVEYRLAPDRGSGTGDFSLATIDNKSSSKKGVTILASGENKPKLSYTRQGRLAQYGEEGYNICKESEEDRFTSNKKLLPCETDMHIQIIDQFYANKTRWLVHQGHSAFTIWYHAGPASVIMTRPIPNNSIETDELNLASTLVALALPEVNVSNAEARCLGNEPIPLVFRFTPNSAQDNPSAQLHRNVSAQSRKREPILSAEELKEQKELVAAEIASLGGNVTLSDEEESETELGAAISDGHTSSRTVKTARKVTSTSIPMPDVDRSADMDVDYSSTGTSLTDQNSLDDNHQVNDFNKSMGRFDGNGIKETKDFNETNLVYGFDDEAANSRNNAMIDPQSRHEEVASTTDTDEMTGPSAGSDHDGDSMDIDTPRLPEIPPEQAGSDIQIDQAADDSVITAFSHHGAALASWVTQIPFPFFYGKTPTITLTRRQGLFSSTYVPYRFVKEEWGTNSFGGYRKITTGQLKHQETNNKVNIVVQWALKNAMEDKWQALEARGEIHSRINRLAPNSQHFPVYYGLYEGERGDTRFLALIIKDIRTIQIRKNSRGESASDLTDSQKGSIVTAFSILHAEHITYNNHHCIDLDREDPNSIARLYDLSNAKSGASVQETNNEMQLVKEKFSIRD</sequence>
<feature type="compositionally biased region" description="Polar residues" evidence="1">
    <location>
        <begin position="470"/>
        <end position="486"/>
    </location>
</feature>
<reference evidence="2 3" key="1">
    <citation type="submission" date="2024-01" db="EMBL/GenBank/DDBJ databases">
        <title>Comparative genomics of Cryptococcus and Kwoniella reveals pathogenesis evolution and contrasting modes of karyotype evolution via chromosome fusion or intercentromeric recombination.</title>
        <authorList>
            <person name="Coelho M.A."/>
            <person name="David-Palma M."/>
            <person name="Shea T."/>
            <person name="Bowers K."/>
            <person name="McGinley-Smith S."/>
            <person name="Mohammad A.W."/>
            <person name="Gnirke A."/>
            <person name="Yurkov A.M."/>
            <person name="Nowrousian M."/>
            <person name="Sun S."/>
            <person name="Cuomo C.A."/>
            <person name="Heitman J."/>
        </authorList>
    </citation>
    <scope>NUCLEOTIDE SEQUENCE [LARGE SCALE GENOMIC DNA]</scope>
    <source>
        <strain evidence="2 3">CBS 6074</strain>
    </source>
</reference>
<dbReference type="GeneID" id="91092104"/>
<name>A0AAX4JPT4_9TREE</name>
<dbReference type="EMBL" id="CP144099">
    <property type="protein sequence ID" value="WWC86555.1"/>
    <property type="molecule type" value="Genomic_DNA"/>
</dbReference>
<feature type="compositionally biased region" description="Polar residues" evidence="1">
    <location>
        <begin position="437"/>
        <end position="455"/>
    </location>
</feature>
<keyword evidence="3" id="KW-1185">Reference proteome</keyword>
<protein>
    <recommendedName>
        <fullName evidence="4">Protein kinase domain-containing protein</fullName>
    </recommendedName>
</protein>
<gene>
    <name evidence="2" type="ORF">L201_001432</name>
</gene>
<feature type="region of interest" description="Disordered" evidence="1">
    <location>
        <begin position="419"/>
        <end position="486"/>
    </location>
</feature>
<dbReference type="Proteomes" id="UP001355207">
    <property type="component" value="Chromosome 2"/>
</dbReference>
<evidence type="ECO:0000313" key="3">
    <source>
        <dbReference type="Proteomes" id="UP001355207"/>
    </source>
</evidence>
<evidence type="ECO:0008006" key="4">
    <source>
        <dbReference type="Google" id="ProtNLM"/>
    </source>
</evidence>
<feature type="region of interest" description="Disordered" evidence="1">
    <location>
        <begin position="372"/>
        <end position="391"/>
    </location>
</feature>
<accession>A0AAX4JPT4</accession>
<organism evidence="2 3">
    <name type="scientific">Kwoniella dendrophila CBS 6074</name>
    <dbReference type="NCBI Taxonomy" id="1295534"/>
    <lineage>
        <taxon>Eukaryota</taxon>
        <taxon>Fungi</taxon>
        <taxon>Dikarya</taxon>
        <taxon>Basidiomycota</taxon>
        <taxon>Agaricomycotina</taxon>
        <taxon>Tremellomycetes</taxon>
        <taxon>Tremellales</taxon>
        <taxon>Cryptococcaceae</taxon>
        <taxon>Kwoniella</taxon>
    </lineage>
</organism>
<dbReference type="RefSeq" id="XP_066073318.1">
    <property type="nucleotide sequence ID" value="XM_066217221.1"/>
</dbReference>
<proteinExistence type="predicted"/>
<evidence type="ECO:0000313" key="2">
    <source>
        <dbReference type="EMBL" id="WWC86555.1"/>
    </source>
</evidence>
<evidence type="ECO:0000256" key="1">
    <source>
        <dbReference type="SAM" id="MobiDB-lite"/>
    </source>
</evidence>
<dbReference type="AlphaFoldDB" id="A0AAX4JPT4"/>